<evidence type="ECO:0000259" key="1">
    <source>
        <dbReference type="Pfam" id="PF13524"/>
    </source>
</evidence>
<gene>
    <name evidence="2" type="ORF">J5A58_05500</name>
</gene>
<reference evidence="2 3" key="1">
    <citation type="submission" date="2021-03" db="EMBL/GenBank/DDBJ databases">
        <title>Human Oral Microbial Genomes.</title>
        <authorList>
            <person name="Johnston C.D."/>
            <person name="Chen T."/>
            <person name="Dewhirst F.E."/>
        </authorList>
    </citation>
    <scope>NUCLEOTIDE SEQUENCE [LARGE SCALE GENOMIC DNA]</scope>
    <source>
        <strain evidence="2 3">F0054</strain>
    </source>
</reference>
<dbReference type="Pfam" id="PF13524">
    <property type="entry name" value="Glyco_trans_1_2"/>
    <property type="match status" value="1"/>
</dbReference>
<accession>A0ABX7XMY1</accession>
<proteinExistence type="predicted"/>
<dbReference type="EMBL" id="CP072361">
    <property type="protein sequence ID" value="QUB74998.1"/>
    <property type="molecule type" value="Genomic_DNA"/>
</dbReference>
<dbReference type="SUPFAM" id="SSF53756">
    <property type="entry name" value="UDP-Glycosyltransferase/glycogen phosphorylase"/>
    <property type="match status" value="1"/>
</dbReference>
<evidence type="ECO:0000313" key="3">
    <source>
        <dbReference type="Proteomes" id="UP000682195"/>
    </source>
</evidence>
<dbReference type="Proteomes" id="UP000682195">
    <property type="component" value="Chromosome 1"/>
</dbReference>
<name>A0ABX7XMY1_9BACT</name>
<dbReference type="Gene3D" id="3.40.50.2000">
    <property type="entry name" value="Glycogen Phosphorylase B"/>
    <property type="match status" value="1"/>
</dbReference>
<organism evidence="2 3">
    <name type="scientific">Prevotella melaninogenica</name>
    <dbReference type="NCBI Taxonomy" id="28132"/>
    <lineage>
        <taxon>Bacteria</taxon>
        <taxon>Pseudomonadati</taxon>
        <taxon>Bacteroidota</taxon>
        <taxon>Bacteroidia</taxon>
        <taxon>Bacteroidales</taxon>
        <taxon>Prevotellaceae</taxon>
        <taxon>Prevotella</taxon>
    </lineage>
</organism>
<evidence type="ECO:0000313" key="2">
    <source>
        <dbReference type="EMBL" id="QUB74998.1"/>
    </source>
</evidence>
<feature type="domain" description="Spore protein YkvP/CgeB glycosyl transferase-like" evidence="1">
    <location>
        <begin position="211"/>
        <end position="332"/>
    </location>
</feature>
<protein>
    <submittedName>
        <fullName evidence="2">Glycosyltransferase</fullName>
    </submittedName>
</protein>
<sequence>MAGMKQIIIDPRLKYNYASWYLLGIKRLLKGWKIVYDVSPFKGIQYENTADYNSGFAFIISNKGQEKKVFVDTEDVAKIFEDRYEWCDVYGMVNPKREQVREYDKLIAIGPEFGVTLGSRFSTIIRCLRLFLKGRKYSNISFKGYLCDYLYTNIRRRPIEAYECETKVRHNYIFHASTLWYNKFAATDTNMYRGEFLKACKKAGINIEGGLFYVNGESVLKEMPDYPKYKEEYKDFIYESRLSMDDYIRKTKESVVVFNTPSVCECHGWKLAEYLCMGKAIISTPLTREMPATLEHGKHVHFVNSVDEIYDAVVKINSDEHYRKQLQEGARQYYEKWIAPEIVIQRLFEKVGEQP</sequence>
<keyword evidence="3" id="KW-1185">Reference proteome</keyword>
<dbReference type="InterPro" id="IPR055259">
    <property type="entry name" value="YkvP/CgeB_Glyco_trans-like"/>
</dbReference>